<dbReference type="Proteomes" id="UP000641152">
    <property type="component" value="Unassembled WGS sequence"/>
</dbReference>
<accession>A0ABR9DF89</accession>
<evidence type="ECO:0000256" key="1">
    <source>
        <dbReference type="SAM" id="MobiDB-lite"/>
    </source>
</evidence>
<organism evidence="2 3">
    <name type="scientific">Methylomonas fluvii</name>
    <dbReference type="NCBI Taxonomy" id="1854564"/>
    <lineage>
        <taxon>Bacteria</taxon>
        <taxon>Pseudomonadati</taxon>
        <taxon>Pseudomonadota</taxon>
        <taxon>Gammaproteobacteria</taxon>
        <taxon>Methylococcales</taxon>
        <taxon>Methylococcaceae</taxon>
        <taxon>Methylomonas</taxon>
    </lineage>
</organism>
<comment type="caution">
    <text evidence="2">The sequence shown here is derived from an EMBL/GenBank/DDBJ whole genome shotgun (WGS) entry which is preliminary data.</text>
</comment>
<keyword evidence="3" id="KW-1185">Reference proteome</keyword>
<name>A0ABR9DF89_9GAMM</name>
<evidence type="ECO:0000313" key="3">
    <source>
        <dbReference type="Proteomes" id="UP000641152"/>
    </source>
</evidence>
<protein>
    <submittedName>
        <fullName evidence="2">Uncharacterized protein</fullName>
    </submittedName>
</protein>
<evidence type="ECO:0000313" key="2">
    <source>
        <dbReference type="EMBL" id="MBD9361738.1"/>
    </source>
</evidence>
<reference evidence="2 3" key="1">
    <citation type="submission" date="2020-09" db="EMBL/GenBank/DDBJ databases">
        <title>Methylomonas albis sp. nov. and Methylomonas fluvii sp. nov.: Two cold-adapted methanotrophs from the River Elbe and an amended description of Methylovulum psychrotolerans strain Eb1.</title>
        <authorList>
            <person name="Bussmann I.K."/>
            <person name="Klings K.-W."/>
            <person name="Warnstedt J."/>
            <person name="Hoppert M."/>
            <person name="Saborowski A."/>
            <person name="Horn F."/>
            <person name="Liebner S."/>
        </authorList>
    </citation>
    <scope>NUCLEOTIDE SEQUENCE [LARGE SCALE GENOMIC DNA]</scope>
    <source>
        <strain evidence="2 3">EbB</strain>
    </source>
</reference>
<dbReference type="EMBL" id="JACXST010000002">
    <property type="protein sequence ID" value="MBD9361738.1"/>
    <property type="molecule type" value="Genomic_DNA"/>
</dbReference>
<sequence length="130" mass="14634">MNQQNLSLQSSQNDVLSEQPSQESQKSKEISAIYHVEYFCVADYESKYHSPLFATKAQNDVVLQHVRLAFPNAHGEQRKSYFRSKHEAGRQELLAEIVGVGSESDYVIEQIRLCCLRTASSQGELIGEGV</sequence>
<dbReference type="RefSeq" id="WP_192394515.1">
    <property type="nucleotide sequence ID" value="NZ_CAJHIU010000002.1"/>
</dbReference>
<proteinExistence type="predicted"/>
<feature type="compositionally biased region" description="Low complexity" evidence="1">
    <location>
        <begin position="1"/>
        <end position="24"/>
    </location>
</feature>
<gene>
    <name evidence="2" type="ORF">EBB_14655</name>
</gene>
<feature type="region of interest" description="Disordered" evidence="1">
    <location>
        <begin position="1"/>
        <end position="28"/>
    </location>
</feature>